<organism evidence="1 2">
    <name type="scientific">Arthrobacter wenxiniae</name>
    <dbReference type="NCBI Taxonomy" id="2713570"/>
    <lineage>
        <taxon>Bacteria</taxon>
        <taxon>Bacillati</taxon>
        <taxon>Actinomycetota</taxon>
        <taxon>Actinomycetes</taxon>
        <taxon>Micrococcales</taxon>
        <taxon>Micrococcaceae</taxon>
        <taxon>Arthrobacter</taxon>
    </lineage>
</organism>
<accession>A0A7Y7IIY0</accession>
<dbReference type="EMBL" id="JAAMFM010000029">
    <property type="protein sequence ID" value="NVM96317.1"/>
    <property type="molecule type" value="Genomic_DNA"/>
</dbReference>
<dbReference type="Proteomes" id="UP000543556">
    <property type="component" value="Unassembled WGS sequence"/>
</dbReference>
<evidence type="ECO:0000313" key="1">
    <source>
        <dbReference type="EMBL" id="NVM96317.1"/>
    </source>
</evidence>
<gene>
    <name evidence="1" type="ORF">G6034_15665</name>
</gene>
<protein>
    <submittedName>
        <fullName evidence="1">Uncharacterized protein</fullName>
    </submittedName>
</protein>
<proteinExistence type="predicted"/>
<name>A0A7Y7IIY0_9MICC</name>
<reference evidence="1 2" key="1">
    <citation type="submission" date="2020-02" db="EMBL/GenBank/DDBJ databases">
        <title>Genome sequence of strain AETb3-4.</title>
        <authorList>
            <person name="Gao J."/>
            <person name="Zhang X."/>
        </authorList>
    </citation>
    <scope>NUCLEOTIDE SEQUENCE [LARGE SCALE GENOMIC DNA]</scope>
    <source>
        <strain evidence="1 2">AETb3-4</strain>
    </source>
</reference>
<sequence>MRTKLVKSAFGVLILVSGMLLIGPATGGVIPADAAPQGTHVTIHRSNGLDTVSTAIPTVGQPTVSDSAESAVRTSSSTTKAGSVSIATSNCDGCSGVATTFQVVYFDGKMASADNSAAAWSSCAGCSSSAVSVQLVVARRATTLTVNNRALALNLECTECRTTSAAIQFVISGGTRRDLSTQAKDMIGQIQAELGQRLQNTPPSQGLQRSAPLAKSLTDDTAARLAQIILKDVGATSVQRNIDVQSGQ</sequence>
<keyword evidence="2" id="KW-1185">Reference proteome</keyword>
<evidence type="ECO:0000313" key="2">
    <source>
        <dbReference type="Proteomes" id="UP000543556"/>
    </source>
</evidence>
<dbReference type="AlphaFoldDB" id="A0A7Y7IIY0"/>
<comment type="caution">
    <text evidence="1">The sequence shown here is derived from an EMBL/GenBank/DDBJ whole genome shotgun (WGS) entry which is preliminary data.</text>
</comment>
<dbReference type="RefSeq" id="WP_176636041.1">
    <property type="nucleotide sequence ID" value="NZ_JAAMFM010000029.1"/>
</dbReference>